<keyword evidence="5 9" id="KW-1133">Transmembrane helix</keyword>
<organism evidence="11 12">
    <name type="scientific">Blepharisma stoltei</name>
    <dbReference type="NCBI Taxonomy" id="1481888"/>
    <lineage>
        <taxon>Eukaryota</taxon>
        <taxon>Sar</taxon>
        <taxon>Alveolata</taxon>
        <taxon>Ciliophora</taxon>
        <taxon>Postciliodesmatophora</taxon>
        <taxon>Heterotrichea</taxon>
        <taxon>Heterotrichida</taxon>
        <taxon>Blepharismidae</taxon>
        <taxon>Blepharisma</taxon>
    </lineage>
</organism>
<dbReference type="PROSITE" id="PS50294">
    <property type="entry name" value="WD_REPEATS_REGION"/>
    <property type="match status" value="3"/>
</dbReference>
<dbReference type="SUPFAM" id="SSF50978">
    <property type="entry name" value="WD40 repeat-like"/>
    <property type="match status" value="2"/>
</dbReference>
<evidence type="ECO:0000313" key="11">
    <source>
        <dbReference type="EMBL" id="CAG9335937.1"/>
    </source>
</evidence>
<evidence type="ECO:0000313" key="12">
    <source>
        <dbReference type="Proteomes" id="UP001162131"/>
    </source>
</evidence>
<feature type="transmembrane region" description="Helical" evidence="9">
    <location>
        <begin position="933"/>
        <end position="956"/>
    </location>
</feature>
<keyword evidence="3 9" id="KW-0812">Transmembrane</keyword>
<evidence type="ECO:0000256" key="5">
    <source>
        <dbReference type="ARBA" id="ARBA00022989"/>
    </source>
</evidence>
<evidence type="ECO:0000256" key="4">
    <source>
        <dbReference type="ARBA" id="ARBA00022737"/>
    </source>
</evidence>
<dbReference type="GO" id="GO:0016020">
    <property type="term" value="C:membrane"/>
    <property type="evidence" value="ECO:0007669"/>
    <property type="project" value="UniProtKB-SubCell"/>
</dbReference>
<reference evidence="11" key="1">
    <citation type="submission" date="2021-09" db="EMBL/GenBank/DDBJ databases">
        <authorList>
            <consortium name="AG Swart"/>
            <person name="Singh M."/>
            <person name="Singh A."/>
            <person name="Seah K."/>
            <person name="Emmerich C."/>
        </authorList>
    </citation>
    <scope>NUCLEOTIDE SEQUENCE</scope>
    <source>
        <strain evidence="11">ATCC30299</strain>
    </source>
</reference>
<feature type="repeat" description="WD" evidence="7">
    <location>
        <begin position="330"/>
        <end position="371"/>
    </location>
</feature>
<evidence type="ECO:0000256" key="6">
    <source>
        <dbReference type="ARBA" id="ARBA00023136"/>
    </source>
</evidence>
<dbReference type="Pfam" id="PF00520">
    <property type="entry name" value="Ion_trans"/>
    <property type="match status" value="1"/>
</dbReference>
<accession>A0AAU9KF48</accession>
<keyword evidence="12" id="KW-1185">Reference proteome</keyword>
<name>A0AAU9KF48_9CILI</name>
<dbReference type="SMART" id="SM00320">
    <property type="entry name" value="WD40"/>
    <property type="match status" value="11"/>
</dbReference>
<comment type="subcellular location">
    <subcellularLocation>
        <location evidence="1">Membrane</location>
        <topology evidence="1">Multi-pass membrane protein</topology>
    </subcellularLocation>
</comment>
<evidence type="ECO:0000256" key="9">
    <source>
        <dbReference type="SAM" id="Phobius"/>
    </source>
</evidence>
<dbReference type="AlphaFoldDB" id="A0AAU9KF48"/>
<keyword evidence="6 9" id="KW-0472">Membrane</keyword>
<dbReference type="PANTHER" id="PTHR19848">
    <property type="entry name" value="WD40 REPEAT PROTEIN"/>
    <property type="match status" value="1"/>
</dbReference>
<feature type="compositionally biased region" description="Basic and acidic residues" evidence="8">
    <location>
        <begin position="173"/>
        <end position="192"/>
    </location>
</feature>
<dbReference type="Gene3D" id="2.130.10.10">
    <property type="entry name" value="YVTN repeat-like/Quinoprotein amine dehydrogenase"/>
    <property type="match status" value="4"/>
</dbReference>
<feature type="domain" description="Ion transport" evidence="10">
    <location>
        <begin position="941"/>
        <end position="1146"/>
    </location>
</feature>
<feature type="repeat" description="WD" evidence="7">
    <location>
        <begin position="412"/>
        <end position="453"/>
    </location>
</feature>
<feature type="transmembrane region" description="Helical" evidence="9">
    <location>
        <begin position="1062"/>
        <end position="1080"/>
    </location>
</feature>
<dbReference type="Proteomes" id="UP001162131">
    <property type="component" value="Unassembled WGS sequence"/>
</dbReference>
<sequence length="1266" mass="144170">MVDSKLNQPLLGIELRGKSNVSDDSPIEKQPSISSGSLAIMTHLATSAVINNLSQAGQQFSDEIKEINDHLTLYHPEQAIILDFQGKIAISEDENWAFGTGPGGNLELVHIPSKMYKSFKVVQGREPVTNRIFFSLTSKTIETEGTKATYILAATNEGKIIKVSAEGLINKYHEERKEEPKPKPQEEKKEAPLPKPIFVQAEKVYTHHQKAVRSIKSPKNSSFVYSSDEDGNVFRFRIDVDEEPELLFNNPDGVSTIDISQDEKHLICGGRNLLVKVYNLETRREETVLGPMSDPIWTVKFSPKKNIAAGTFKGEVRLWEWETWNLKQIFQGNEKSATSIDFIYDEEYLITTSNDTTVRIWSMATGEPNVVLRNHKREVIDLHVRGNKFYTVARDKRLLIWTLPQLTDEVRFPAHNGEIVKLAFSQKHSLYFSFAGDRKVMVWDATNNSKVAELAVEGWGLYMSLTPDEDYVITCSKNKKLVFWEMLTWTPKFYQIPDGSSVSCMRFSADGSLFLTGDEKFKVKVINYASPSELPIKCEFHTHQNQITALAIKDDNSMAFSGSEAGHIIAHDLITLEEFPMQGHTESVSAIEVISYKNLLLSSSFDKAVRLWSIEKKQCMKIIEHHTDRVCGLYITKDKNNLFINCLDKTITLWDLHSLSLITSFDVSRGGRCLAVSADEKIMYISQEKDLSTRANPLQSKFGLFGPGKNYFAFMGYIKSLMREEKTKYIADLDKWTVMPNKIAPMHLFAFYNLPGHLRESFARNSTFFQTASGENPLSLALVRKFTECVNTILLGFCNKIAFNPYEVSIVSKHIIDLNRGGFKALDSFYQNLLTPARSSFLPKFCLNTVALPVIVQSPTPSVLPDSFVPMDQYANEGIAIAFLRSPISLNTIAGSKESIDFLESLLQCSNKEVLRTKFISVLLEQKWKNIRYILITQALFFITYLVLLSTYTLGYLYDKEFLVPVFTINLLLLMYEIYQMVVCGFGYFKEVWNYFDIFRCVLTIIYSYLVWDDDTGEVTQSLLVILTLISWIRGITFFSIFEDTRYMIQLLTEVFMDIKSFLMLLFYSTLAFAFVFISIEVSKTPDSDFGSFLSNSYLLDLGDFGTDSFSGLEWAIFFIASVINPLVMMNLLISIIGDTYDRVQEGIVIADKMELIELILEGETLLFWRRNLTGNVYLQMLTYNEAEEEEGWLGKVREITTRIASMGETLDESIENHDKRFEKIDHELGVLKESLDEKIAGLSLQINTKMKYLEEIILKSIGQSS</sequence>
<comment type="caution">
    <text evidence="11">The sequence shown here is derived from an EMBL/GenBank/DDBJ whole genome shotgun (WGS) entry which is preliminary data.</text>
</comment>
<gene>
    <name evidence="11" type="ORF">BSTOLATCC_MIC65254</name>
</gene>
<evidence type="ECO:0000256" key="2">
    <source>
        <dbReference type="ARBA" id="ARBA00022574"/>
    </source>
</evidence>
<dbReference type="PROSITE" id="PS50082">
    <property type="entry name" value="WD_REPEATS_2"/>
    <property type="match status" value="4"/>
</dbReference>
<feature type="transmembrane region" description="Helical" evidence="9">
    <location>
        <begin position="1022"/>
        <end position="1042"/>
    </location>
</feature>
<feature type="transmembrane region" description="Helical" evidence="9">
    <location>
        <begin position="962"/>
        <end position="980"/>
    </location>
</feature>
<feature type="transmembrane region" description="Helical" evidence="9">
    <location>
        <begin position="1115"/>
        <end position="1134"/>
    </location>
</feature>
<dbReference type="EMBL" id="CAJZBQ010000063">
    <property type="protein sequence ID" value="CAG9335937.1"/>
    <property type="molecule type" value="Genomic_DNA"/>
</dbReference>
<keyword evidence="4" id="KW-0677">Repeat</keyword>
<dbReference type="Pfam" id="PF00400">
    <property type="entry name" value="WD40"/>
    <property type="match status" value="6"/>
</dbReference>
<evidence type="ECO:0000256" key="1">
    <source>
        <dbReference type="ARBA" id="ARBA00004141"/>
    </source>
</evidence>
<proteinExistence type="predicted"/>
<dbReference type="InterPro" id="IPR001680">
    <property type="entry name" value="WD40_rpt"/>
</dbReference>
<dbReference type="PANTHER" id="PTHR19848:SF8">
    <property type="entry name" value="F-BOX AND WD REPEAT DOMAIN CONTAINING 7"/>
    <property type="match status" value="1"/>
</dbReference>
<evidence type="ECO:0000256" key="7">
    <source>
        <dbReference type="PROSITE-ProRule" id="PRU00221"/>
    </source>
</evidence>
<dbReference type="InterPro" id="IPR036322">
    <property type="entry name" value="WD40_repeat_dom_sf"/>
</dbReference>
<dbReference type="InterPro" id="IPR015943">
    <property type="entry name" value="WD40/YVTN_repeat-like_dom_sf"/>
</dbReference>
<dbReference type="GO" id="GO:0005216">
    <property type="term" value="F:monoatomic ion channel activity"/>
    <property type="evidence" value="ECO:0007669"/>
    <property type="project" value="InterPro"/>
</dbReference>
<dbReference type="CDD" id="cd00200">
    <property type="entry name" value="WD40"/>
    <property type="match status" value="1"/>
</dbReference>
<evidence type="ECO:0000256" key="8">
    <source>
        <dbReference type="SAM" id="MobiDB-lite"/>
    </source>
</evidence>
<feature type="repeat" description="WD" evidence="7">
    <location>
        <begin position="623"/>
        <end position="664"/>
    </location>
</feature>
<protein>
    <recommendedName>
        <fullName evidence="10">Ion transport domain-containing protein</fullName>
    </recommendedName>
</protein>
<evidence type="ECO:0000256" key="3">
    <source>
        <dbReference type="ARBA" id="ARBA00022692"/>
    </source>
</evidence>
<dbReference type="InterPro" id="IPR005821">
    <property type="entry name" value="Ion_trans_dom"/>
</dbReference>
<feature type="repeat" description="WD" evidence="7">
    <location>
        <begin position="581"/>
        <end position="622"/>
    </location>
</feature>
<keyword evidence="2 7" id="KW-0853">WD repeat</keyword>
<evidence type="ECO:0000259" key="10">
    <source>
        <dbReference type="Pfam" id="PF00520"/>
    </source>
</evidence>
<feature type="region of interest" description="Disordered" evidence="8">
    <location>
        <begin position="173"/>
        <end position="193"/>
    </location>
</feature>